<dbReference type="Gene3D" id="2.60.120.580">
    <property type="entry name" value="Acetamidase/Formamidase-like domains"/>
    <property type="match status" value="2"/>
</dbReference>
<dbReference type="Pfam" id="PF03069">
    <property type="entry name" value="FmdA_AmdA"/>
    <property type="match status" value="2"/>
</dbReference>
<accession>A0A1C4ZVD5</accession>
<name>A0A1C4ZVD5_9ACTN</name>
<gene>
    <name evidence="2" type="ORF">GA0070561_5859</name>
</gene>
<proteinExistence type="predicted"/>
<dbReference type="Proteomes" id="UP000198864">
    <property type="component" value="Unassembled WGS sequence"/>
</dbReference>
<protein>
    <submittedName>
        <fullName evidence="2">Acetamidase/formamidase</fullName>
    </submittedName>
</protein>
<dbReference type="InterPro" id="IPR004304">
    <property type="entry name" value="FmdA_AmdA"/>
</dbReference>
<dbReference type="GO" id="GO:0016811">
    <property type="term" value="F:hydrolase activity, acting on carbon-nitrogen (but not peptide) bonds, in linear amides"/>
    <property type="evidence" value="ECO:0007669"/>
    <property type="project" value="InterPro"/>
</dbReference>
<organism evidence="2 3">
    <name type="scientific">Micromonospora saelicesensis</name>
    <dbReference type="NCBI Taxonomy" id="285676"/>
    <lineage>
        <taxon>Bacteria</taxon>
        <taxon>Bacillati</taxon>
        <taxon>Actinomycetota</taxon>
        <taxon>Actinomycetes</taxon>
        <taxon>Micromonosporales</taxon>
        <taxon>Micromonosporaceae</taxon>
        <taxon>Micromonospora</taxon>
    </lineage>
</organism>
<dbReference type="Gene3D" id="3.10.28.20">
    <property type="entry name" value="Acetamidase/Formamidase-like domains"/>
    <property type="match status" value="1"/>
</dbReference>
<dbReference type="STRING" id="285676.GA0070561_5859"/>
<evidence type="ECO:0000313" key="3">
    <source>
        <dbReference type="Proteomes" id="UP000198864"/>
    </source>
</evidence>
<dbReference type="PANTHER" id="PTHR31891">
    <property type="entry name" value="FORMAMIDASE C869.04-RELATED"/>
    <property type="match status" value="1"/>
</dbReference>
<evidence type="ECO:0000313" key="2">
    <source>
        <dbReference type="EMBL" id="SCF36895.1"/>
    </source>
</evidence>
<sequence length="319" mass="33882">MRHTLTPGDDSLHGHFSPDFPPVLTIDPGDTVTYRTLDCWWSAGPYPGGPNRDRPRVAQHRPDHGHALIGPVAVRGARAGQTLAVRIDAVVPGSWGTTVAGGWPSGFNQRYGVQDQPVVHAWALDPVTMTGRNQHGHTIALRPFMGVLGMPPAEPGLHSTIPPRPWGGNLDCRDLTAGSTLLLPIPVDDALFSVGDGHAAQGDGEVGGTAIECPMDEVTLTFDVRDDFPVTGPVARTPDAWLTLGVGASLDDATFTALNSMLTLMQRLHGLSRADAVALASIAVDMRVTQIVNQSVGAHAVLRDDAVRWPDADSVGVRR</sequence>
<dbReference type="AlphaFoldDB" id="A0A1C4ZVD5"/>
<reference evidence="2 3" key="1">
    <citation type="submission" date="2016-06" db="EMBL/GenBank/DDBJ databases">
        <authorList>
            <person name="Kjaerup R.B."/>
            <person name="Dalgaard T.S."/>
            <person name="Juul-Madsen H.R."/>
        </authorList>
    </citation>
    <scope>NUCLEOTIDE SEQUENCE [LARGE SCALE GENOMIC DNA]</scope>
    <source>
        <strain evidence="2 3">DSM 44871</strain>
    </source>
</reference>
<dbReference type="RefSeq" id="WP_091406835.1">
    <property type="nucleotide sequence ID" value="NZ_FMCR01000007.1"/>
</dbReference>
<dbReference type="SUPFAM" id="SSF141130">
    <property type="entry name" value="Acetamidase/Formamidase-like"/>
    <property type="match status" value="1"/>
</dbReference>
<feature type="region of interest" description="Disordered" evidence="1">
    <location>
        <begin position="1"/>
        <end position="20"/>
    </location>
</feature>
<dbReference type="PANTHER" id="PTHR31891:SF1">
    <property type="entry name" value="FORMAMIDASE C869.04-RELATED"/>
    <property type="match status" value="1"/>
</dbReference>
<dbReference type="EMBL" id="FMCR01000007">
    <property type="protein sequence ID" value="SCF36895.1"/>
    <property type="molecule type" value="Genomic_DNA"/>
</dbReference>
<evidence type="ECO:0000256" key="1">
    <source>
        <dbReference type="SAM" id="MobiDB-lite"/>
    </source>
</evidence>